<dbReference type="EMBL" id="CAJVQA010000777">
    <property type="protein sequence ID" value="CAG8490251.1"/>
    <property type="molecule type" value="Genomic_DNA"/>
</dbReference>
<dbReference type="OrthoDB" id="10426611at2759"/>
<gene>
    <name evidence="1" type="ORF">CPELLU_LOCUS1945</name>
</gene>
<accession>A0A9N8ZCB4</accession>
<proteinExistence type="predicted"/>
<evidence type="ECO:0000313" key="1">
    <source>
        <dbReference type="EMBL" id="CAG8490251.1"/>
    </source>
</evidence>
<sequence length="232" mass="27145">MCKLDQNELGMVEELHNNGLRTKDIYNVLASVSSKYVHKYDIYNAVSHQYQQKLQELNEIEMLLKTLQNNKNIMTSMATKPAYNDEHDQDGSFIQAIFWAHQNAFSEFAIAKNILIIDMIYKTNRLLATIQQKHQEHIYKIEYETFLYQNRHIQDDKDIGLEKLHSVCSQFAFETYIKKQRDLVISGEYGVLKHDDNLYDIVQIGDQVYNPLSDGHCGFRSLAIAIFQEEKK</sequence>
<protein>
    <submittedName>
        <fullName evidence="1">7425_t:CDS:1</fullName>
    </submittedName>
</protein>
<comment type="caution">
    <text evidence="1">The sequence shown here is derived from an EMBL/GenBank/DDBJ whole genome shotgun (WGS) entry which is preliminary data.</text>
</comment>
<organism evidence="1 2">
    <name type="scientific">Cetraspora pellucida</name>
    <dbReference type="NCBI Taxonomy" id="1433469"/>
    <lineage>
        <taxon>Eukaryota</taxon>
        <taxon>Fungi</taxon>
        <taxon>Fungi incertae sedis</taxon>
        <taxon>Mucoromycota</taxon>
        <taxon>Glomeromycotina</taxon>
        <taxon>Glomeromycetes</taxon>
        <taxon>Diversisporales</taxon>
        <taxon>Gigasporaceae</taxon>
        <taxon>Cetraspora</taxon>
    </lineage>
</organism>
<keyword evidence="2" id="KW-1185">Reference proteome</keyword>
<name>A0A9N8ZCB4_9GLOM</name>
<evidence type="ECO:0000313" key="2">
    <source>
        <dbReference type="Proteomes" id="UP000789759"/>
    </source>
</evidence>
<reference evidence="1" key="1">
    <citation type="submission" date="2021-06" db="EMBL/GenBank/DDBJ databases">
        <authorList>
            <person name="Kallberg Y."/>
            <person name="Tangrot J."/>
            <person name="Rosling A."/>
        </authorList>
    </citation>
    <scope>NUCLEOTIDE SEQUENCE</scope>
    <source>
        <strain evidence="1">FL966</strain>
    </source>
</reference>
<dbReference type="Proteomes" id="UP000789759">
    <property type="component" value="Unassembled WGS sequence"/>
</dbReference>
<dbReference type="AlphaFoldDB" id="A0A9N8ZCB4"/>